<dbReference type="AlphaFoldDB" id="A0AA37Q3G0"/>
<dbReference type="RefSeq" id="WP_284350338.1">
    <property type="nucleotide sequence ID" value="NZ_BRXS01000003.1"/>
</dbReference>
<protein>
    <submittedName>
        <fullName evidence="5">HxlR family transcriptional regulator</fullName>
    </submittedName>
</protein>
<dbReference type="Proteomes" id="UP001161325">
    <property type="component" value="Unassembled WGS sequence"/>
</dbReference>
<name>A0AA37Q3G0_9BACT</name>
<organism evidence="5 6">
    <name type="scientific">Roseisolibacter agri</name>
    <dbReference type="NCBI Taxonomy" id="2014610"/>
    <lineage>
        <taxon>Bacteria</taxon>
        <taxon>Pseudomonadati</taxon>
        <taxon>Gemmatimonadota</taxon>
        <taxon>Gemmatimonadia</taxon>
        <taxon>Gemmatimonadales</taxon>
        <taxon>Gemmatimonadaceae</taxon>
        <taxon>Roseisolibacter</taxon>
    </lineage>
</organism>
<keyword evidence="6" id="KW-1185">Reference proteome</keyword>
<dbReference type="EMBL" id="BRXS01000003">
    <property type="protein sequence ID" value="GLC25879.1"/>
    <property type="molecule type" value="Genomic_DNA"/>
</dbReference>
<dbReference type="Pfam" id="PF01638">
    <property type="entry name" value="HxlR"/>
    <property type="match status" value="1"/>
</dbReference>
<dbReference type="PANTHER" id="PTHR33204">
    <property type="entry name" value="TRANSCRIPTIONAL REGULATOR, MARR FAMILY"/>
    <property type="match status" value="1"/>
</dbReference>
<keyword evidence="2" id="KW-0238">DNA-binding</keyword>
<dbReference type="PANTHER" id="PTHR33204:SF18">
    <property type="entry name" value="TRANSCRIPTIONAL REGULATORY PROTEIN"/>
    <property type="match status" value="1"/>
</dbReference>
<dbReference type="InterPro" id="IPR036388">
    <property type="entry name" value="WH-like_DNA-bd_sf"/>
</dbReference>
<sequence length="217" mass="23062">MGSRSFGQYCGVSRALETVGERWALLVVRDLLVGPRRFSDLRRGLPRIPTNILSARLRELEDAGVVERTLLPRPETGVAYALTPLGRQLEPAVLALGRWGATLLGDPRAGEVVTVDSLVIALRAAFRPERAAGVHLGFELRFGALTLHARVDDGALAAGPGALDAPDLVIEAGPSLRALLDGTLLPAAALRRGDVRLTGDRALLDRFVALFHTGAAA</sequence>
<keyword evidence="3" id="KW-0804">Transcription</keyword>
<dbReference type="InterPro" id="IPR036527">
    <property type="entry name" value="SCP2_sterol-bd_dom_sf"/>
</dbReference>
<dbReference type="Gene3D" id="3.30.1050.10">
    <property type="entry name" value="SCP2 sterol-binding domain"/>
    <property type="match status" value="1"/>
</dbReference>
<proteinExistence type="predicted"/>
<dbReference type="Gene3D" id="1.10.10.10">
    <property type="entry name" value="Winged helix-like DNA-binding domain superfamily/Winged helix DNA-binding domain"/>
    <property type="match status" value="1"/>
</dbReference>
<feature type="domain" description="HTH hxlR-type" evidence="4">
    <location>
        <begin position="10"/>
        <end position="108"/>
    </location>
</feature>
<evidence type="ECO:0000256" key="2">
    <source>
        <dbReference type="ARBA" id="ARBA00023125"/>
    </source>
</evidence>
<dbReference type="SUPFAM" id="SSF55718">
    <property type="entry name" value="SCP-like"/>
    <property type="match status" value="1"/>
</dbReference>
<dbReference type="SUPFAM" id="SSF46785">
    <property type="entry name" value="Winged helix' DNA-binding domain"/>
    <property type="match status" value="1"/>
</dbReference>
<evidence type="ECO:0000256" key="1">
    <source>
        <dbReference type="ARBA" id="ARBA00023015"/>
    </source>
</evidence>
<evidence type="ECO:0000256" key="3">
    <source>
        <dbReference type="ARBA" id="ARBA00023163"/>
    </source>
</evidence>
<evidence type="ECO:0000313" key="5">
    <source>
        <dbReference type="EMBL" id="GLC25879.1"/>
    </source>
</evidence>
<reference evidence="5" key="1">
    <citation type="submission" date="2022-08" db="EMBL/GenBank/DDBJ databases">
        <title>Draft genome sequencing of Roseisolibacter agri AW1220.</title>
        <authorList>
            <person name="Tobiishi Y."/>
            <person name="Tonouchi A."/>
        </authorList>
    </citation>
    <scope>NUCLEOTIDE SEQUENCE</scope>
    <source>
        <strain evidence="5">AW1220</strain>
    </source>
</reference>
<accession>A0AA37Q3G0</accession>
<comment type="caution">
    <text evidence="5">The sequence shown here is derived from an EMBL/GenBank/DDBJ whole genome shotgun (WGS) entry which is preliminary data.</text>
</comment>
<evidence type="ECO:0000313" key="6">
    <source>
        <dbReference type="Proteomes" id="UP001161325"/>
    </source>
</evidence>
<dbReference type="InterPro" id="IPR002577">
    <property type="entry name" value="HTH_HxlR"/>
</dbReference>
<dbReference type="GO" id="GO:0003677">
    <property type="term" value="F:DNA binding"/>
    <property type="evidence" value="ECO:0007669"/>
    <property type="project" value="UniProtKB-KW"/>
</dbReference>
<dbReference type="PROSITE" id="PS51118">
    <property type="entry name" value="HTH_HXLR"/>
    <property type="match status" value="1"/>
</dbReference>
<dbReference type="InterPro" id="IPR036390">
    <property type="entry name" value="WH_DNA-bd_sf"/>
</dbReference>
<evidence type="ECO:0000259" key="4">
    <source>
        <dbReference type="PROSITE" id="PS51118"/>
    </source>
</evidence>
<keyword evidence="1" id="KW-0805">Transcription regulation</keyword>
<gene>
    <name evidence="5" type="ORF">rosag_23920</name>
</gene>